<protein>
    <submittedName>
        <fullName evidence="2">ECF transporter S component</fullName>
    </submittedName>
</protein>
<gene>
    <name evidence="2" type="ORF">FWJ32_04740</name>
</gene>
<comment type="caution">
    <text evidence="2">The sequence shown here is derived from an EMBL/GenBank/DDBJ whole genome shotgun (WGS) entry which is preliminary data.</text>
</comment>
<organism evidence="2 3">
    <name type="scientific">Calorimonas adulescens</name>
    <dbReference type="NCBI Taxonomy" id="2606906"/>
    <lineage>
        <taxon>Bacteria</taxon>
        <taxon>Bacillati</taxon>
        <taxon>Bacillota</taxon>
        <taxon>Clostridia</taxon>
        <taxon>Thermoanaerobacterales</taxon>
        <taxon>Thermoanaerobacteraceae</taxon>
        <taxon>Calorimonas</taxon>
    </lineage>
</organism>
<feature type="transmembrane region" description="Helical" evidence="1">
    <location>
        <begin position="128"/>
        <end position="152"/>
    </location>
</feature>
<proteinExistence type="predicted"/>
<reference evidence="2 3" key="1">
    <citation type="submission" date="2019-08" db="EMBL/GenBank/DDBJ databases">
        <title>Calorimonas adulescens gen. nov., sp. nov., an anaerobic thermophilic bacterium from Sakhalin hot spring.</title>
        <authorList>
            <person name="Khomyakova M.A."/>
            <person name="Merkel A.Y."/>
            <person name="Novikov A."/>
            <person name="Bonch-Osmolovskaya E.A."/>
            <person name="Slobodkin A.I."/>
        </authorList>
    </citation>
    <scope>NUCLEOTIDE SEQUENCE [LARGE SCALE GENOMIC DNA]</scope>
    <source>
        <strain evidence="2 3">A05MB</strain>
    </source>
</reference>
<evidence type="ECO:0000313" key="3">
    <source>
        <dbReference type="Proteomes" id="UP000322976"/>
    </source>
</evidence>
<keyword evidence="3" id="KW-1185">Reference proteome</keyword>
<name>A0A5D8QDX5_9THEO</name>
<feature type="transmembrane region" description="Helical" evidence="1">
    <location>
        <begin position="101"/>
        <end position="122"/>
    </location>
</feature>
<dbReference type="AlphaFoldDB" id="A0A5D8QDX5"/>
<dbReference type="RefSeq" id="WP_149544826.1">
    <property type="nucleotide sequence ID" value="NZ_VTPS01000005.1"/>
</dbReference>
<keyword evidence="1" id="KW-0812">Transmembrane</keyword>
<evidence type="ECO:0000313" key="2">
    <source>
        <dbReference type="EMBL" id="TZE82587.1"/>
    </source>
</evidence>
<keyword evidence="1" id="KW-1133">Transmembrane helix</keyword>
<dbReference type="EMBL" id="VTPS01000005">
    <property type="protein sequence ID" value="TZE82587.1"/>
    <property type="molecule type" value="Genomic_DNA"/>
</dbReference>
<feature type="transmembrane region" description="Helical" evidence="1">
    <location>
        <begin position="46"/>
        <end position="68"/>
    </location>
</feature>
<sequence>MKTHELTAGAVLTALAIMIPIAFGGILGVVIPPFSATLTAHVPEMLAMLVSPSAAVMVGLGSAFGFLLKLGPVVAARALTHAVWGAAGAMLIRRGMSFNKAVFVVLPVHAILEGLIVIPFGIGTYMAGVVVIGTVLHHTVDALISMALVYALMPVIKKGASKDIY</sequence>
<dbReference type="Proteomes" id="UP000322976">
    <property type="component" value="Unassembled WGS sequence"/>
</dbReference>
<keyword evidence="1" id="KW-0472">Membrane</keyword>
<evidence type="ECO:0000256" key="1">
    <source>
        <dbReference type="SAM" id="Phobius"/>
    </source>
</evidence>
<accession>A0A5D8QDX5</accession>
<feature type="transmembrane region" description="Helical" evidence="1">
    <location>
        <begin position="6"/>
        <end position="34"/>
    </location>
</feature>